<accession>A0A644YNV2</accession>
<dbReference type="InterPro" id="IPR032812">
    <property type="entry name" value="SbsA_Ig"/>
</dbReference>
<dbReference type="AlphaFoldDB" id="A0A644YNV2"/>
<organism evidence="4">
    <name type="scientific">bioreactor metagenome</name>
    <dbReference type="NCBI Taxonomy" id="1076179"/>
    <lineage>
        <taxon>unclassified sequences</taxon>
        <taxon>metagenomes</taxon>
        <taxon>ecological metagenomes</taxon>
    </lineage>
</organism>
<evidence type="ECO:0000313" key="4">
    <source>
        <dbReference type="EMBL" id="MPM30130.1"/>
    </source>
</evidence>
<evidence type="ECO:0000256" key="1">
    <source>
        <dbReference type="ARBA" id="ARBA00022729"/>
    </source>
</evidence>
<comment type="caution">
    <text evidence="4">The sequence shown here is derived from an EMBL/GenBank/DDBJ whole genome shotgun (WGS) entry which is preliminary data.</text>
</comment>
<feature type="region of interest" description="Disordered" evidence="2">
    <location>
        <begin position="598"/>
        <end position="656"/>
    </location>
</feature>
<reference evidence="4" key="1">
    <citation type="submission" date="2019-08" db="EMBL/GenBank/DDBJ databases">
        <authorList>
            <person name="Kucharzyk K."/>
            <person name="Murdoch R.W."/>
            <person name="Higgins S."/>
            <person name="Loffler F."/>
        </authorList>
    </citation>
    <scope>NUCLEOTIDE SEQUENCE</scope>
</reference>
<feature type="compositionally biased region" description="Gly residues" evidence="2">
    <location>
        <begin position="633"/>
        <end position="642"/>
    </location>
</feature>
<protein>
    <recommendedName>
        <fullName evidence="3">SbsA Ig-like domain-containing protein</fullName>
    </recommendedName>
</protein>
<name>A0A644YNV2_9ZZZZ</name>
<gene>
    <name evidence="4" type="ORF">SDC9_76674</name>
</gene>
<sequence length="656" mass="75001">MIRLLKYILILIFPGGILFVLNSCANMAAPTGGRYDEKPPRLIRSNPQNSALNVTRNIVEIEFDENIKVEKPTEKVIITPPQINMPVIKSVGKKAVVEFNDELLPNTTYTIDFTDAIVDNNEGNPLENFSLSFSTGDQLDTLAVSGKVLSAENLEPAQGIYVGMHTNLDDTAFVRTPFERISRTDSRGRFTVRGLAAGKYRIFALDDKNRDYKYDNPQEAIAFLDSIVVPSSMPAIRQDTVFKDSVTIDTVKTINYTRFLPDNILLRSFSSGFQRKYFQKHERTQREKLVVFFAAPTQEPAFELLKPVSGNENWYVMEKSKDNDTLSLWISDSLVLRQDTVILKMDYLKTDSLNRDLVQSDTLSFNFREPRQTRREKENEGKEEEVRLLAVNHNIQSSHEIYLPVQLEFEQPVIDFDSSKVHLTYEVDSVFSHVPFTMLGDTLNPRKYTLRHKWEPGGKYKLTIDSATVHSIYGLWNNKVEQTFAVKALDQYGNLMFQLSGLPVGKPAYVELLDKSDKPFRKVRVKNSEALIFDINPGTLYARLFIDDNEDGEWTTGDYEKGRQPERVYYYPGAYEIRAYTDHEESWNVTELPLDKQKPLDVTKNKPEEKKRRNLNEERERQQQQQNRRGGASFPGGAGSMGGPATPMQRPVAPAR</sequence>
<proteinExistence type="predicted"/>
<feature type="domain" description="SbsA Ig-like" evidence="3">
    <location>
        <begin position="36"/>
        <end position="135"/>
    </location>
</feature>
<feature type="compositionally biased region" description="Basic and acidic residues" evidence="2">
    <location>
        <begin position="598"/>
        <end position="622"/>
    </location>
</feature>
<evidence type="ECO:0000256" key="2">
    <source>
        <dbReference type="SAM" id="MobiDB-lite"/>
    </source>
</evidence>
<dbReference type="EMBL" id="VSSQ01005705">
    <property type="protein sequence ID" value="MPM30130.1"/>
    <property type="molecule type" value="Genomic_DNA"/>
</dbReference>
<evidence type="ECO:0000259" key="3">
    <source>
        <dbReference type="Pfam" id="PF13205"/>
    </source>
</evidence>
<dbReference type="Pfam" id="PF13205">
    <property type="entry name" value="Big_5"/>
    <property type="match status" value="1"/>
</dbReference>
<keyword evidence="1" id="KW-0732">Signal</keyword>